<dbReference type="InterPro" id="IPR027417">
    <property type="entry name" value="P-loop_NTPase"/>
</dbReference>
<organism evidence="1 2">
    <name type="scientific">Dactylosporangium fulvum</name>
    <dbReference type="NCBI Taxonomy" id="53359"/>
    <lineage>
        <taxon>Bacteria</taxon>
        <taxon>Bacillati</taxon>
        <taxon>Actinomycetota</taxon>
        <taxon>Actinomycetes</taxon>
        <taxon>Micromonosporales</taxon>
        <taxon>Micromonosporaceae</taxon>
        <taxon>Dactylosporangium</taxon>
    </lineage>
</organism>
<sequence>MRYHSAGEVVDVDTELPWVNRLVVRALGAAGQTREPTRGAAEPTVRLRVEAGATAMPVRGLRLVTRGAWSDGTTTVLTNAGGSGFDLMVRGGETLEVVARYRPSRSLRAANLLLGTRFGLLAGQMLVHYPVLWRAGWQERVPLHASVLRAGSATPLFAGPGGVGKSTVLLNALDAGAVATADNLCCADRSRCFGVAEPLRTDAPGARTNRDRTSHGRVEVALSAREPVLEPDRLVVLERGPRTEVEHLPPDQAARSLIAGTYAAGELRRYWAFAATLALATGHGPAHPPIERIAAGYAERLPCLRVRVGDGDTISAADLCGLAV</sequence>
<reference evidence="1" key="1">
    <citation type="submission" date="2021-04" db="EMBL/GenBank/DDBJ databases">
        <authorList>
            <person name="Hartkoorn R.C."/>
            <person name="Beaudoing E."/>
            <person name="Hot D."/>
        </authorList>
    </citation>
    <scope>NUCLEOTIDE SEQUENCE</scope>
    <source>
        <strain evidence="1">NRRL B-16292</strain>
    </source>
</reference>
<evidence type="ECO:0000313" key="1">
    <source>
        <dbReference type="EMBL" id="UWP85499.1"/>
    </source>
</evidence>
<dbReference type="SUPFAM" id="SSF53795">
    <property type="entry name" value="PEP carboxykinase-like"/>
    <property type="match status" value="1"/>
</dbReference>
<dbReference type="EMBL" id="CP073720">
    <property type="protein sequence ID" value="UWP85499.1"/>
    <property type="molecule type" value="Genomic_DNA"/>
</dbReference>
<gene>
    <name evidence="1" type="ORF">Dfulv_15160</name>
</gene>
<dbReference type="Gene3D" id="3.40.50.300">
    <property type="entry name" value="P-loop containing nucleotide triphosphate hydrolases"/>
    <property type="match status" value="1"/>
</dbReference>
<dbReference type="RefSeq" id="WP_259863621.1">
    <property type="nucleotide sequence ID" value="NZ_BAAAST010000014.1"/>
</dbReference>
<name>A0ABY5W910_9ACTN</name>
<proteinExistence type="predicted"/>
<accession>A0ABY5W910</accession>
<keyword evidence="2" id="KW-1185">Reference proteome</keyword>
<reference evidence="1" key="2">
    <citation type="submission" date="2022-09" db="EMBL/GenBank/DDBJ databases">
        <title>Biosynthetic gene clusters of Dactylosporangioum fulvum.</title>
        <authorList>
            <person name="Caradec T."/>
        </authorList>
    </citation>
    <scope>NUCLEOTIDE SEQUENCE</scope>
    <source>
        <strain evidence="1">NRRL B-16292</strain>
    </source>
</reference>
<evidence type="ECO:0000313" key="2">
    <source>
        <dbReference type="Proteomes" id="UP001059617"/>
    </source>
</evidence>
<dbReference type="Proteomes" id="UP001059617">
    <property type="component" value="Chromosome"/>
</dbReference>
<protein>
    <submittedName>
        <fullName evidence="1">Uncharacterized protein</fullName>
    </submittedName>
</protein>